<dbReference type="InterPro" id="IPR000073">
    <property type="entry name" value="AB_hydrolase_1"/>
</dbReference>
<reference evidence="4" key="1">
    <citation type="journal article" date="2019" name="Int. J. Syst. Evol. Microbiol.">
        <title>The Global Catalogue of Microorganisms (GCM) 10K type strain sequencing project: providing services to taxonomists for standard genome sequencing and annotation.</title>
        <authorList>
            <consortium name="The Broad Institute Genomics Platform"/>
            <consortium name="The Broad Institute Genome Sequencing Center for Infectious Disease"/>
            <person name="Wu L."/>
            <person name="Ma J."/>
        </authorList>
    </citation>
    <scope>NUCLEOTIDE SEQUENCE [LARGE SCALE GENOMIC DNA]</scope>
    <source>
        <strain evidence="4">CCUG 63419</strain>
    </source>
</reference>
<organism evidence="3 4">
    <name type="scientific">Paraperlucidibaca wandonensis</name>
    <dbReference type="NCBI Taxonomy" id="1268273"/>
    <lineage>
        <taxon>Bacteria</taxon>
        <taxon>Pseudomonadati</taxon>
        <taxon>Pseudomonadota</taxon>
        <taxon>Gammaproteobacteria</taxon>
        <taxon>Moraxellales</taxon>
        <taxon>Moraxellaceae</taxon>
        <taxon>Paraperlucidibaca</taxon>
    </lineage>
</organism>
<evidence type="ECO:0000259" key="2">
    <source>
        <dbReference type="Pfam" id="PF00561"/>
    </source>
</evidence>
<name>A0ABW3HHV5_9GAMM</name>
<keyword evidence="1" id="KW-1133">Transmembrane helix</keyword>
<dbReference type="PANTHER" id="PTHR43689:SF8">
    <property type="entry name" value="ALPHA_BETA-HYDROLASES SUPERFAMILY PROTEIN"/>
    <property type="match status" value="1"/>
</dbReference>
<keyword evidence="3" id="KW-0378">Hydrolase</keyword>
<keyword evidence="4" id="KW-1185">Reference proteome</keyword>
<dbReference type="PANTHER" id="PTHR43689">
    <property type="entry name" value="HYDROLASE"/>
    <property type="match status" value="1"/>
</dbReference>
<gene>
    <name evidence="3" type="ORF">ACFQ0F_05075</name>
</gene>
<keyword evidence="1" id="KW-0812">Transmembrane</keyword>
<dbReference type="Proteomes" id="UP001597044">
    <property type="component" value="Unassembled WGS sequence"/>
</dbReference>
<proteinExistence type="predicted"/>
<evidence type="ECO:0000313" key="3">
    <source>
        <dbReference type="EMBL" id="MFD0949761.1"/>
    </source>
</evidence>
<dbReference type="Pfam" id="PF00561">
    <property type="entry name" value="Abhydrolase_1"/>
    <property type="match status" value="1"/>
</dbReference>
<dbReference type="SUPFAM" id="SSF53474">
    <property type="entry name" value="alpha/beta-Hydrolases"/>
    <property type="match status" value="1"/>
</dbReference>
<comment type="caution">
    <text evidence="3">The sequence shown here is derived from an EMBL/GenBank/DDBJ whole genome shotgun (WGS) entry which is preliminary data.</text>
</comment>
<evidence type="ECO:0000256" key="1">
    <source>
        <dbReference type="SAM" id="Phobius"/>
    </source>
</evidence>
<feature type="transmembrane region" description="Helical" evidence="1">
    <location>
        <begin position="7"/>
        <end position="29"/>
    </location>
</feature>
<evidence type="ECO:0000313" key="4">
    <source>
        <dbReference type="Proteomes" id="UP001597044"/>
    </source>
</evidence>
<dbReference type="InterPro" id="IPR029058">
    <property type="entry name" value="AB_hydrolase_fold"/>
</dbReference>
<dbReference type="PRINTS" id="PR00111">
    <property type="entry name" value="ABHYDROLASE"/>
</dbReference>
<sequence>MSVFSGFFTLLAAIIIGLMLWTGIGQWWLEREHPPIGQFITVDGIRLHYVIAGEGPGIILVHGASSNLQEFTSSILPELAKTHRVIALDRPGYGHSQAPADDAWFDPAAVADLLLKASAELGVKKPLVLGHSWAGSVVMAAMVKFPERISGGILLSGVAGHWAGPLNWTYEIGDKPLIGPLFAWTLVYPLGSLVLANNVQEVFTPDTMPEGHLDRAAVALALRPATFQRNVRDMNQLNEYMQVLSPLYDQVKQPLLIIHGEDDILVPYWNHGRRVLPVIKQAKVGLLAHTGHAPHHTQTARVVKEINDFATGLK</sequence>
<keyword evidence="1" id="KW-0472">Membrane</keyword>
<protein>
    <submittedName>
        <fullName evidence="3">Alpha/beta fold hydrolase</fullName>
    </submittedName>
</protein>
<feature type="domain" description="AB hydrolase-1" evidence="2">
    <location>
        <begin position="58"/>
        <end position="296"/>
    </location>
</feature>
<dbReference type="Gene3D" id="3.40.50.1820">
    <property type="entry name" value="alpha/beta hydrolase"/>
    <property type="match status" value="1"/>
</dbReference>
<accession>A0ABW3HHV5</accession>
<dbReference type="GO" id="GO:0016787">
    <property type="term" value="F:hydrolase activity"/>
    <property type="evidence" value="ECO:0007669"/>
    <property type="project" value="UniProtKB-KW"/>
</dbReference>
<dbReference type="RefSeq" id="WP_379069747.1">
    <property type="nucleotide sequence ID" value="NZ_JBHTIT010000001.1"/>
</dbReference>
<dbReference type="EMBL" id="JBHTIT010000001">
    <property type="protein sequence ID" value="MFD0949761.1"/>
    <property type="molecule type" value="Genomic_DNA"/>
</dbReference>